<accession>A0A2P6U194</accession>
<dbReference type="Proteomes" id="UP000239899">
    <property type="component" value="Unassembled WGS sequence"/>
</dbReference>
<protein>
    <submittedName>
        <fullName evidence="1">Uncharacterized protein</fullName>
    </submittedName>
</protein>
<evidence type="ECO:0000313" key="1">
    <source>
        <dbReference type="EMBL" id="PRW60084.1"/>
    </source>
</evidence>
<proteinExistence type="predicted"/>
<dbReference type="AlphaFoldDB" id="A0A2P6U194"/>
<reference evidence="1 2" key="1">
    <citation type="journal article" date="2018" name="Plant J.">
        <title>Genome sequences of Chlorella sorokiniana UTEX 1602 and Micractinium conductrix SAG 241.80: implications to maltose excretion by a green alga.</title>
        <authorList>
            <person name="Arriola M.B."/>
            <person name="Velmurugan N."/>
            <person name="Zhang Y."/>
            <person name="Plunkett M.H."/>
            <person name="Hondzo H."/>
            <person name="Barney B.M."/>
        </authorList>
    </citation>
    <scope>NUCLEOTIDE SEQUENCE [LARGE SCALE GENOMIC DNA]</scope>
    <source>
        <strain evidence="2">UTEX 1602</strain>
    </source>
</reference>
<comment type="caution">
    <text evidence="1">The sequence shown here is derived from an EMBL/GenBank/DDBJ whole genome shotgun (WGS) entry which is preliminary data.</text>
</comment>
<keyword evidence="2" id="KW-1185">Reference proteome</keyword>
<sequence>MRFFVMAARRARGRVEQVTGVEAPLPKARKSLLGWLRTKVCGSPAAQSGEAVAAGPAAAQT</sequence>
<gene>
    <name evidence="1" type="ORF">C2E21_1994</name>
</gene>
<evidence type="ECO:0000313" key="2">
    <source>
        <dbReference type="Proteomes" id="UP000239899"/>
    </source>
</evidence>
<organism evidence="1 2">
    <name type="scientific">Chlorella sorokiniana</name>
    <name type="common">Freshwater green alga</name>
    <dbReference type="NCBI Taxonomy" id="3076"/>
    <lineage>
        <taxon>Eukaryota</taxon>
        <taxon>Viridiplantae</taxon>
        <taxon>Chlorophyta</taxon>
        <taxon>core chlorophytes</taxon>
        <taxon>Trebouxiophyceae</taxon>
        <taxon>Chlorellales</taxon>
        <taxon>Chlorellaceae</taxon>
        <taxon>Chlorella clade</taxon>
        <taxon>Chlorella</taxon>
    </lineage>
</organism>
<name>A0A2P6U194_CHLSO</name>
<dbReference type="EMBL" id="LHPG02000003">
    <property type="protein sequence ID" value="PRW60084.1"/>
    <property type="molecule type" value="Genomic_DNA"/>
</dbReference>